<accession>Q8EWL2</accession>
<evidence type="ECO:0000313" key="4">
    <source>
        <dbReference type="Proteomes" id="UP000002522"/>
    </source>
</evidence>
<proteinExistence type="predicted"/>
<evidence type="ECO:0000313" key="3">
    <source>
        <dbReference type="EMBL" id="BAC43982.1"/>
    </source>
</evidence>
<feature type="compositionally biased region" description="Basic and acidic residues" evidence="1">
    <location>
        <begin position="122"/>
        <end position="154"/>
    </location>
</feature>
<protein>
    <submittedName>
        <fullName evidence="3">Uncharacterized protein</fullName>
    </submittedName>
</protein>
<dbReference type="eggNOG" id="ENOG5033M0B">
    <property type="taxonomic scope" value="Bacteria"/>
</dbReference>
<evidence type="ECO:0000256" key="2">
    <source>
        <dbReference type="SAM" id="Phobius"/>
    </source>
</evidence>
<keyword evidence="2" id="KW-0812">Transmembrane</keyword>
<keyword evidence="4" id="KW-1185">Reference proteome</keyword>
<keyword evidence="2" id="KW-0472">Membrane</keyword>
<dbReference type="InParanoid" id="Q8EWL2"/>
<evidence type="ECO:0000256" key="1">
    <source>
        <dbReference type="SAM" id="MobiDB-lite"/>
    </source>
</evidence>
<sequence length="160" mass="17955">MESNHMSFNLITQLASEAVTEVTPAATDTGSTTTVSLPTYLIVLICILVAVAIIACVYKIFAYRRASIAAKKIDYLVEDLIYKSEFIMPSIEVIKNLTSYSNWTEFIKNQEKAKSSKGNSQESEKKEINNSKKIQHEEVASELIKSKTEKDNKPKNKKSK</sequence>
<dbReference type="Proteomes" id="UP000002522">
    <property type="component" value="Chromosome"/>
</dbReference>
<keyword evidence="2" id="KW-1133">Transmembrane helix</keyword>
<dbReference type="STRING" id="272633.gene:10731290"/>
<dbReference type="HOGENOM" id="CLU_1650286_0_0_14"/>
<gene>
    <name evidence="3" type="ordered locus">MYPE1910</name>
</gene>
<dbReference type="AlphaFoldDB" id="Q8EWL2"/>
<name>Q8EWL2_MALP2</name>
<organism evidence="3 4">
    <name type="scientific">Malacoplasma penetrans (strain HF-2)</name>
    <name type="common">Mycoplasma penetrans</name>
    <dbReference type="NCBI Taxonomy" id="272633"/>
    <lineage>
        <taxon>Bacteria</taxon>
        <taxon>Bacillati</taxon>
        <taxon>Mycoplasmatota</taxon>
        <taxon>Mycoplasmoidales</taxon>
        <taxon>Mycoplasmoidaceae</taxon>
        <taxon>Malacoplasma</taxon>
    </lineage>
</organism>
<dbReference type="EMBL" id="BA000026">
    <property type="protein sequence ID" value="BAC43982.1"/>
    <property type="molecule type" value="Genomic_DNA"/>
</dbReference>
<dbReference type="KEGG" id="mpe:MYPE1910"/>
<feature type="transmembrane region" description="Helical" evidence="2">
    <location>
        <begin position="40"/>
        <end position="61"/>
    </location>
</feature>
<feature type="region of interest" description="Disordered" evidence="1">
    <location>
        <begin position="112"/>
        <end position="160"/>
    </location>
</feature>
<reference evidence="3 4" key="1">
    <citation type="journal article" date="2002" name="Nucleic Acids Res.">
        <title>The complete genomic sequence of Mycoplasma penetrans, an intracellular bacterial pathogen in humans.</title>
        <authorList>
            <person name="Sasaki Y."/>
            <person name="Ishikawa J."/>
            <person name="Yamashita A."/>
            <person name="Oshima K."/>
            <person name="Kenri T."/>
            <person name="Furuya K."/>
            <person name="Yoshino C."/>
            <person name="Horino A."/>
            <person name="Shiba T."/>
            <person name="Sasaki T."/>
            <person name="Hattori M."/>
        </authorList>
    </citation>
    <scope>NUCLEOTIDE SEQUENCE [LARGE SCALE GENOMIC DNA]</scope>
    <source>
        <strain evidence="3 4">HF-2</strain>
    </source>
</reference>